<dbReference type="Pfam" id="PF00155">
    <property type="entry name" value="Aminotran_1_2"/>
    <property type="match status" value="1"/>
</dbReference>
<dbReference type="InterPro" id="IPR015421">
    <property type="entry name" value="PyrdxlP-dep_Trfase_major"/>
</dbReference>
<dbReference type="GO" id="GO:0030170">
    <property type="term" value="F:pyridoxal phosphate binding"/>
    <property type="evidence" value="ECO:0007669"/>
    <property type="project" value="InterPro"/>
</dbReference>
<dbReference type="InterPro" id="IPR015424">
    <property type="entry name" value="PyrdxlP-dep_Trfase"/>
</dbReference>
<proteinExistence type="predicted"/>
<dbReference type="InterPro" id="IPR050478">
    <property type="entry name" value="Ethylene_sulfur-biosynth"/>
</dbReference>
<dbReference type="GO" id="GO:0008483">
    <property type="term" value="F:transaminase activity"/>
    <property type="evidence" value="ECO:0007669"/>
    <property type="project" value="UniProtKB-KW"/>
</dbReference>
<dbReference type="PANTHER" id="PTHR43795">
    <property type="entry name" value="BIFUNCTIONAL ASPARTATE AMINOTRANSFERASE AND GLUTAMATE/ASPARTATE-PREPHENATE AMINOTRANSFERASE-RELATED"/>
    <property type="match status" value="1"/>
</dbReference>
<dbReference type="EMBL" id="LBPX01000025">
    <property type="protein sequence ID" value="KKP66996.1"/>
    <property type="molecule type" value="Genomic_DNA"/>
</dbReference>
<dbReference type="Proteomes" id="UP000034127">
    <property type="component" value="Unassembled WGS sequence"/>
</dbReference>
<reference evidence="3 4" key="1">
    <citation type="journal article" date="2015" name="Nature">
        <title>rRNA introns, odd ribosomes, and small enigmatic genomes across a large radiation of phyla.</title>
        <authorList>
            <person name="Brown C.T."/>
            <person name="Hug L.A."/>
            <person name="Thomas B.C."/>
            <person name="Sharon I."/>
            <person name="Castelle C.J."/>
            <person name="Singh A."/>
            <person name="Wilkins M.J."/>
            <person name="Williams K.H."/>
            <person name="Banfield J.F."/>
        </authorList>
    </citation>
    <scope>NUCLEOTIDE SEQUENCE [LARGE SCALE GENOMIC DNA]</scope>
</reference>
<dbReference type="AlphaFoldDB" id="A0A0G0BTA9"/>
<keyword evidence="1" id="KW-0663">Pyridoxal phosphate</keyword>
<dbReference type="GO" id="GO:0006520">
    <property type="term" value="P:amino acid metabolic process"/>
    <property type="evidence" value="ECO:0007669"/>
    <property type="project" value="TreeGrafter"/>
</dbReference>
<comment type="caution">
    <text evidence="3">The sequence shown here is derived from an EMBL/GenBank/DDBJ whole genome shotgun (WGS) entry which is preliminary data.</text>
</comment>
<organism evidence="3 4">
    <name type="scientific">Candidatus Roizmanbacteria bacterium GW2011_GWC2_35_12</name>
    <dbReference type="NCBI Taxonomy" id="1618485"/>
    <lineage>
        <taxon>Bacteria</taxon>
        <taxon>Candidatus Roizmaniibacteriota</taxon>
    </lineage>
</organism>
<protein>
    <submittedName>
        <fullName evidence="3">Aspartate/tyrosine/aromaticaminotransferase</fullName>
    </submittedName>
</protein>
<gene>
    <name evidence="3" type="ORF">UR63_C0025G0003</name>
</gene>
<evidence type="ECO:0000313" key="3">
    <source>
        <dbReference type="EMBL" id="KKP66996.1"/>
    </source>
</evidence>
<dbReference type="InterPro" id="IPR004839">
    <property type="entry name" value="Aminotransferase_I/II_large"/>
</dbReference>
<dbReference type="PANTHER" id="PTHR43795:SF20">
    <property type="entry name" value="TRYPTOPHAN AMINOTRANSFERASE-RELATED PROTEIN 3"/>
    <property type="match status" value="1"/>
</dbReference>
<evidence type="ECO:0000256" key="1">
    <source>
        <dbReference type="ARBA" id="ARBA00022898"/>
    </source>
</evidence>
<keyword evidence="3" id="KW-0032">Aminotransferase</keyword>
<keyword evidence="3" id="KW-0808">Transferase</keyword>
<accession>A0A0G0BTA9</accession>
<evidence type="ECO:0000259" key="2">
    <source>
        <dbReference type="Pfam" id="PF00155"/>
    </source>
</evidence>
<name>A0A0G0BTA9_9BACT</name>
<dbReference type="SUPFAM" id="SSF53383">
    <property type="entry name" value="PLP-dependent transferases"/>
    <property type="match status" value="1"/>
</dbReference>
<dbReference type="Gene3D" id="3.40.640.10">
    <property type="entry name" value="Type I PLP-dependent aspartate aminotransferase-like (Major domain)"/>
    <property type="match status" value="1"/>
</dbReference>
<feature type="domain" description="Aminotransferase class I/classII large" evidence="2">
    <location>
        <begin position="128"/>
        <end position="327"/>
    </location>
</feature>
<sequence>MPADEYAAKVAQSKIFIDEVVETWKRRATTPSFNILRGMRKCRAECVEKIKSEGLPSELAPVDGTIGDIYPGSIKGELEKDFFHLLGDLYLDPRIEDKYWEKEKEKHRLLVDYANKGIFLTSYDSYAKGTKEARELIAEEVREIGIDSATSENTWMAEGGMGALTRIFRMLNWRYNKDHNNPPRLLASVPSFVVTLKTARREGFTADSIDSSDLPKQELTGERLAQYFEQGERKNIPNVFLITPANNPTAMSYDPETLRGVIQTMQQYNPEVQFVFDMAYMSMIPNHKAKAIMAVIHETGADKKALFAISESKVLARPGTRIGAIMTLDTGFIEEVEAELEKPLSQSEDDDNMDSMPGYSGELDVEFQAIRNLVNKNPEILEKYFALLRQRQFALLEALREVGGDFFVDMEKISIPGYESNNPEAVDQDVPLYLWLKVKKGVDPFDIIKRLNIVGAPSQAFGIKDGFMRFSVGYSSTNELLSIAPKTLQRWSN</sequence>
<evidence type="ECO:0000313" key="4">
    <source>
        <dbReference type="Proteomes" id="UP000034127"/>
    </source>
</evidence>